<dbReference type="EMBL" id="JACCBX010000009">
    <property type="protein sequence ID" value="NYE07473.1"/>
    <property type="molecule type" value="Genomic_DNA"/>
</dbReference>
<accession>A0A852TF91</accession>
<dbReference type="Proteomes" id="UP000548423">
    <property type="component" value="Unassembled WGS sequence"/>
</dbReference>
<proteinExistence type="predicted"/>
<dbReference type="AlphaFoldDB" id="A0A852TF91"/>
<organism evidence="1 2">
    <name type="scientific">Neobacillus niacini</name>
    <dbReference type="NCBI Taxonomy" id="86668"/>
    <lineage>
        <taxon>Bacteria</taxon>
        <taxon>Bacillati</taxon>
        <taxon>Bacillota</taxon>
        <taxon>Bacilli</taxon>
        <taxon>Bacillales</taxon>
        <taxon>Bacillaceae</taxon>
        <taxon>Neobacillus</taxon>
    </lineage>
</organism>
<reference evidence="2" key="2">
    <citation type="submission" date="2020-08" db="EMBL/GenBank/DDBJ databases">
        <title>The Agave Microbiome: Exploring the role of microbial communities in plant adaptations to desert environments.</title>
        <authorList>
            <person name="Partida-Martinez L.P."/>
        </authorList>
    </citation>
    <scope>NUCLEOTIDE SEQUENCE [LARGE SCALE GENOMIC DNA]</scope>
    <source>
        <strain evidence="2">AT2.8</strain>
    </source>
</reference>
<protein>
    <submittedName>
        <fullName evidence="1">Uncharacterized protein</fullName>
    </submittedName>
</protein>
<gene>
    <name evidence="1" type="ORF">F4694_004284</name>
</gene>
<comment type="caution">
    <text evidence="1">The sequence shown here is derived from an EMBL/GenBank/DDBJ whole genome shotgun (WGS) entry which is preliminary data.</text>
</comment>
<name>A0A852TF91_9BACI</name>
<sequence length="40" mass="4428">MLNGLRFIVNCIVEGRSISYVFMSTGSSVPCVNYKTTDQP</sequence>
<evidence type="ECO:0000313" key="1">
    <source>
        <dbReference type="EMBL" id="NYE07473.1"/>
    </source>
</evidence>
<reference evidence="2" key="1">
    <citation type="submission" date="2020-07" db="EMBL/GenBank/DDBJ databases">
        <authorList>
            <person name="Partida-Martinez L."/>
            <person name="Huntemann M."/>
            <person name="Clum A."/>
            <person name="Wang J."/>
            <person name="Palaniappan K."/>
            <person name="Ritter S."/>
            <person name="Chen I.-M."/>
            <person name="Stamatis D."/>
            <person name="Reddy T."/>
            <person name="O'Malley R."/>
            <person name="Daum C."/>
            <person name="Shapiro N."/>
            <person name="Ivanova N."/>
            <person name="Kyrpides N."/>
            <person name="Woyke T."/>
        </authorList>
    </citation>
    <scope>NUCLEOTIDE SEQUENCE [LARGE SCALE GENOMIC DNA]</scope>
    <source>
        <strain evidence="2">AT2.8</strain>
    </source>
</reference>
<evidence type="ECO:0000313" key="2">
    <source>
        <dbReference type="Proteomes" id="UP000548423"/>
    </source>
</evidence>